<gene>
    <name evidence="2" type="ORF">SAMN05192542_1295</name>
</gene>
<feature type="domain" description="CdiI immunity protein" evidence="1">
    <location>
        <begin position="9"/>
        <end position="93"/>
    </location>
</feature>
<evidence type="ECO:0000313" key="3">
    <source>
        <dbReference type="Proteomes" id="UP000199120"/>
    </source>
</evidence>
<dbReference type="Proteomes" id="UP000199120">
    <property type="component" value="Unassembled WGS sequence"/>
</dbReference>
<reference evidence="3" key="1">
    <citation type="submission" date="2016-10" db="EMBL/GenBank/DDBJ databases">
        <authorList>
            <person name="Varghese N."/>
            <person name="Submissions S."/>
        </authorList>
    </citation>
    <scope>NUCLEOTIDE SEQUENCE [LARGE SCALE GENOMIC DNA]</scope>
    <source>
        <strain evidence="3">LMG 26416</strain>
    </source>
</reference>
<sequence>MSSDHDWVLENFLEAYWGRESGLIEKSLPQIVSCYRRESRRDQHREMAREIDAYMEQHRADLEPAFKRDFGPVVDPASWGCTAVAFLADIRRLLIEDGETMPAERYPQMGLIFGVYFGQDFDLFGNTVQEVVSSYRNDCPEYRNLPVELDSFTAEHPHDLDAGFERDFGSDFDPELWGYTTASFFNELKRLLLD</sequence>
<organism evidence="2 3">
    <name type="scientific">Paraburkholderia caballeronis</name>
    <dbReference type="NCBI Taxonomy" id="416943"/>
    <lineage>
        <taxon>Bacteria</taxon>
        <taxon>Pseudomonadati</taxon>
        <taxon>Pseudomonadota</taxon>
        <taxon>Betaproteobacteria</taxon>
        <taxon>Burkholderiales</taxon>
        <taxon>Burkholderiaceae</taxon>
        <taxon>Paraburkholderia</taxon>
    </lineage>
</organism>
<dbReference type="AlphaFoldDB" id="A0A1H7W0R9"/>
<dbReference type="EMBL" id="FOAJ01000029">
    <property type="protein sequence ID" value="SEM14607.1"/>
    <property type="molecule type" value="Genomic_DNA"/>
</dbReference>
<keyword evidence="3" id="KW-1185">Reference proteome</keyword>
<dbReference type="RefSeq" id="WP_167627056.1">
    <property type="nucleotide sequence ID" value="NZ_FNSR01000001.1"/>
</dbReference>
<accession>A0A1H7W0R9</accession>
<dbReference type="Pfam" id="PF18593">
    <property type="entry name" value="CdiI_2"/>
    <property type="match status" value="2"/>
</dbReference>
<protein>
    <recommendedName>
        <fullName evidence="1">CdiI immunity protein domain-containing protein</fullName>
    </recommendedName>
</protein>
<feature type="domain" description="CdiI immunity protein" evidence="1">
    <location>
        <begin position="105"/>
        <end position="191"/>
    </location>
</feature>
<evidence type="ECO:0000313" key="2">
    <source>
        <dbReference type="EMBL" id="SEM14607.1"/>
    </source>
</evidence>
<proteinExistence type="predicted"/>
<name>A0A1H7W0R9_9BURK</name>
<dbReference type="InterPro" id="IPR041129">
    <property type="entry name" value="CdiI_2"/>
</dbReference>
<dbReference type="STRING" id="416943.SAMN05445871_2785"/>
<evidence type="ECO:0000259" key="1">
    <source>
        <dbReference type="Pfam" id="PF18593"/>
    </source>
</evidence>